<keyword evidence="3" id="KW-0804">Transcription</keyword>
<dbReference type="Proteomes" id="UP001215087">
    <property type="component" value="Unassembled WGS sequence"/>
</dbReference>
<dbReference type="PANTHER" id="PTHR42756">
    <property type="entry name" value="TRANSCRIPTIONAL REGULATOR, MARR"/>
    <property type="match status" value="1"/>
</dbReference>
<dbReference type="EMBL" id="CP019962">
    <property type="protein sequence ID" value="ARD65881.1"/>
    <property type="molecule type" value="Genomic_DNA"/>
</dbReference>
<dbReference type="GO" id="GO:0003677">
    <property type="term" value="F:DNA binding"/>
    <property type="evidence" value="ECO:0007669"/>
    <property type="project" value="UniProtKB-KW"/>
</dbReference>
<dbReference type="PRINTS" id="PR00598">
    <property type="entry name" value="HTHMARR"/>
</dbReference>
<dbReference type="EMBL" id="JAQSVD010000002">
    <property type="protein sequence ID" value="MDE1469795.1"/>
    <property type="molecule type" value="Genomic_DNA"/>
</dbReference>
<evidence type="ECO:0000256" key="1">
    <source>
        <dbReference type="ARBA" id="ARBA00023015"/>
    </source>
</evidence>
<dbReference type="Pfam" id="PF01047">
    <property type="entry name" value="MarR"/>
    <property type="match status" value="1"/>
</dbReference>
<dbReference type="AlphaFoldDB" id="A0AAC9QUJ9"/>
<evidence type="ECO:0000259" key="4">
    <source>
        <dbReference type="PROSITE" id="PS50995"/>
    </source>
</evidence>
<accession>A0AAC9QUJ9</accession>
<dbReference type="GO" id="GO:0003700">
    <property type="term" value="F:DNA-binding transcription factor activity"/>
    <property type="evidence" value="ECO:0007669"/>
    <property type="project" value="InterPro"/>
</dbReference>
<dbReference type="InterPro" id="IPR036390">
    <property type="entry name" value="WH_DNA-bd_sf"/>
</dbReference>
<reference evidence="6 8" key="4">
    <citation type="submission" date="2023-02" db="EMBL/GenBank/DDBJ databases">
        <title>Comparative genome analysis of Eubacterium limosum species.</title>
        <authorList>
            <person name="Bak J.E."/>
        </authorList>
    </citation>
    <scope>NUCLEOTIDE SEQUENCE [LARGE SCALE GENOMIC DNA]</scope>
    <source>
        <strain evidence="6 8">KGMB01548</strain>
    </source>
</reference>
<reference evidence="5" key="3">
    <citation type="submission" date="2017-02" db="EMBL/GenBank/DDBJ databases">
        <title>Integrative analysis reveals regulation of autotrophic growth of syngas fermenting bacteria at the translational level.</title>
        <authorList>
            <person name="Song Y."/>
            <person name="Shin J."/>
            <person name="Jeong Y."/>
            <person name="Jin S."/>
            <person name="Kim D.R."/>
            <person name="Kim S.C."/>
            <person name="Cho S."/>
            <person name="Cho B.-K."/>
        </authorList>
    </citation>
    <scope>NUCLEOTIDE SEQUENCE</scope>
    <source>
        <strain evidence="5">ATCC 8486</strain>
    </source>
</reference>
<dbReference type="SMART" id="SM00347">
    <property type="entry name" value="HTH_MARR"/>
    <property type="match status" value="1"/>
</dbReference>
<dbReference type="InterPro" id="IPR023187">
    <property type="entry name" value="Tscrpt_reg_MarR-type_CS"/>
</dbReference>
<name>A0AAC9QUJ9_EUBLI</name>
<dbReference type="SUPFAM" id="SSF46785">
    <property type="entry name" value="Winged helix' DNA-binding domain"/>
    <property type="match status" value="1"/>
</dbReference>
<feature type="domain" description="HTH marR-type" evidence="4">
    <location>
        <begin position="7"/>
        <end position="139"/>
    </location>
</feature>
<dbReference type="KEGG" id="elim:B2M23_10160"/>
<gene>
    <name evidence="5" type="ORF">B2M23_10160</name>
    <name evidence="6" type="ORF">PTZ04_05945</name>
</gene>
<evidence type="ECO:0000313" key="5">
    <source>
        <dbReference type="EMBL" id="ARD65881.1"/>
    </source>
</evidence>
<evidence type="ECO:0000313" key="8">
    <source>
        <dbReference type="Proteomes" id="UP001215087"/>
    </source>
</evidence>
<dbReference type="Gene3D" id="1.10.10.10">
    <property type="entry name" value="Winged helix-like DNA-binding domain superfamily/Winged helix DNA-binding domain"/>
    <property type="match status" value="1"/>
</dbReference>
<evidence type="ECO:0000313" key="6">
    <source>
        <dbReference type="EMBL" id="MDE1469795.1"/>
    </source>
</evidence>
<keyword evidence="1" id="KW-0805">Transcription regulation</keyword>
<reference evidence="7" key="2">
    <citation type="journal article" date="2017" name="Sci. Rep.">
        <title>Determination of the Genome and Primary Transcriptome of Syngas Fermenting Eubacterium limosum ATCC 8486.</title>
        <authorList>
            <person name="Song Y."/>
            <person name="Shin J."/>
            <person name="Jeong Y."/>
            <person name="Jin S."/>
            <person name="Lee J.K."/>
            <person name="Kim D.R."/>
            <person name="Kim S.C."/>
            <person name="Cho S."/>
            <person name="Cho B.K."/>
        </authorList>
    </citation>
    <scope>NUCLEOTIDE SEQUENCE [LARGE SCALE GENOMIC DNA]</scope>
    <source>
        <strain evidence="7">ATCC 8486</strain>
    </source>
</reference>
<evidence type="ECO:0000313" key="7">
    <source>
        <dbReference type="Proteomes" id="UP000192391"/>
    </source>
</evidence>
<dbReference type="InterPro" id="IPR036388">
    <property type="entry name" value="WH-like_DNA-bd_sf"/>
</dbReference>
<dbReference type="Proteomes" id="UP000192391">
    <property type="component" value="Chromosome"/>
</dbReference>
<keyword evidence="2" id="KW-0238">DNA-binding</keyword>
<keyword evidence="8" id="KW-1185">Reference proteome</keyword>
<dbReference type="PROSITE" id="PS01117">
    <property type="entry name" value="HTH_MARR_1"/>
    <property type="match status" value="1"/>
</dbReference>
<dbReference type="RefSeq" id="WP_052237286.1">
    <property type="nucleotide sequence ID" value="NZ_CP019962.1"/>
</dbReference>
<organism evidence="5 7">
    <name type="scientific">Eubacterium limosum</name>
    <dbReference type="NCBI Taxonomy" id="1736"/>
    <lineage>
        <taxon>Bacteria</taxon>
        <taxon>Bacillati</taxon>
        <taxon>Bacillota</taxon>
        <taxon>Clostridia</taxon>
        <taxon>Eubacteriales</taxon>
        <taxon>Eubacteriaceae</taxon>
        <taxon>Eubacterium</taxon>
    </lineage>
</organism>
<dbReference type="PANTHER" id="PTHR42756:SF2">
    <property type="entry name" value="MARR FAMILY REGULATORY PROTEIN"/>
    <property type="match status" value="1"/>
</dbReference>
<dbReference type="InterPro" id="IPR000835">
    <property type="entry name" value="HTH_MarR-typ"/>
</dbReference>
<evidence type="ECO:0000256" key="3">
    <source>
        <dbReference type="ARBA" id="ARBA00023163"/>
    </source>
</evidence>
<reference evidence="5" key="1">
    <citation type="journal article" date="2015" name="Genome Announc.">
        <title>Draft Genome Sequence of Chemolithoautotrophic Acetogenic Butanol-Producing Eubacterium limosum ATCC 8486.</title>
        <authorList>
            <person name="Song Y."/>
            <person name="Cho B.K."/>
        </authorList>
    </citation>
    <scope>NUCLEOTIDE SEQUENCE</scope>
    <source>
        <strain evidence="5">ATCC 8486</strain>
    </source>
</reference>
<proteinExistence type="predicted"/>
<evidence type="ECO:0000256" key="2">
    <source>
        <dbReference type="ARBA" id="ARBA00023125"/>
    </source>
</evidence>
<protein>
    <submittedName>
        <fullName evidence="6">MarR family transcriptional regulator</fullName>
    </submittedName>
</protein>
<sequence>MNKLESSRSLMKWLSVANRFTGMALDKELAEMGLNSSQHFFVVKICEEPGITQDKLQSLIYLNPSNITRGIAQLAQKGFVTKETNSRDKRTSCLYPTEKAEACYQKIKAIQKNWMKVLTKDFTEEERALLCTMVERTAKNALDFFNDEQA</sequence>
<dbReference type="PROSITE" id="PS50995">
    <property type="entry name" value="HTH_MARR_2"/>
    <property type="match status" value="1"/>
</dbReference>